<feature type="region of interest" description="Disordered" evidence="1">
    <location>
        <begin position="205"/>
        <end position="276"/>
    </location>
</feature>
<dbReference type="GeneID" id="19186874"/>
<gene>
    <name evidence="2" type="ORF">A1O5_02141</name>
</gene>
<dbReference type="OrthoDB" id="4157279at2759"/>
<evidence type="ECO:0000313" key="2">
    <source>
        <dbReference type="EMBL" id="EXJ75445.1"/>
    </source>
</evidence>
<comment type="caution">
    <text evidence="2">The sequence shown here is derived from an EMBL/GenBank/DDBJ whole genome shotgun (WGS) entry which is preliminary data.</text>
</comment>
<evidence type="ECO:0000256" key="1">
    <source>
        <dbReference type="SAM" id="MobiDB-lite"/>
    </source>
</evidence>
<keyword evidence="3" id="KW-1185">Reference proteome</keyword>
<dbReference type="EMBL" id="AMGX01000002">
    <property type="protein sequence ID" value="EXJ75445.1"/>
    <property type="molecule type" value="Genomic_DNA"/>
</dbReference>
<dbReference type="Proteomes" id="UP000019471">
    <property type="component" value="Unassembled WGS sequence"/>
</dbReference>
<dbReference type="RefSeq" id="XP_007740947.1">
    <property type="nucleotide sequence ID" value="XM_007742757.1"/>
</dbReference>
<evidence type="ECO:0000313" key="3">
    <source>
        <dbReference type="Proteomes" id="UP000019471"/>
    </source>
</evidence>
<accession>W9XDP8</accession>
<dbReference type="AlphaFoldDB" id="W9XDP8"/>
<protein>
    <submittedName>
        <fullName evidence="2">Uncharacterized protein</fullName>
    </submittedName>
</protein>
<reference evidence="2 3" key="1">
    <citation type="submission" date="2013-03" db="EMBL/GenBank/DDBJ databases">
        <title>The Genome Sequence of Cladophialophora psammophila CBS 110553.</title>
        <authorList>
            <consortium name="The Broad Institute Genomics Platform"/>
            <person name="Cuomo C."/>
            <person name="de Hoog S."/>
            <person name="Gorbushina A."/>
            <person name="Walker B."/>
            <person name="Young S.K."/>
            <person name="Zeng Q."/>
            <person name="Gargeya S."/>
            <person name="Fitzgerald M."/>
            <person name="Haas B."/>
            <person name="Abouelleil A."/>
            <person name="Allen A.W."/>
            <person name="Alvarado L."/>
            <person name="Arachchi H.M."/>
            <person name="Berlin A.M."/>
            <person name="Chapman S.B."/>
            <person name="Gainer-Dewar J."/>
            <person name="Goldberg J."/>
            <person name="Griggs A."/>
            <person name="Gujja S."/>
            <person name="Hansen M."/>
            <person name="Howarth C."/>
            <person name="Imamovic A."/>
            <person name="Ireland A."/>
            <person name="Larimer J."/>
            <person name="McCowan C."/>
            <person name="Murphy C."/>
            <person name="Pearson M."/>
            <person name="Poon T.W."/>
            <person name="Priest M."/>
            <person name="Roberts A."/>
            <person name="Saif S."/>
            <person name="Shea T."/>
            <person name="Sisk P."/>
            <person name="Sykes S."/>
            <person name="Wortman J."/>
            <person name="Nusbaum C."/>
            <person name="Birren B."/>
        </authorList>
    </citation>
    <scope>NUCLEOTIDE SEQUENCE [LARGE SCALE GENOMIC DNA]</scope>
    <source>
        <strain evidence="2 3">CBS 110553</strain>
    </source>
</reference>
<sequence length="355" mass="39236">MSAPRQSSPLSADLEIPCPILQSLSDKSDVKAQGAASDKVSRMDSIQEESPEPEDDPCQPCLHTPLAAGGKIQDDHTIQSGSSEAISEYVLKIREAIKLQGQTQNEQPEEHGRESEKLDFHIKVGGKRTPMSLLKRATERGRTVVANINSRVHRVSSVISERTAGNSAHAEVTPKGQKHTSLLQGLEEKKGVCILKSHQRISVVFSRMRTKSPEQGQEKPKIKSKNGKSACSVGAGESPGTQHVASFEKSYAGDEDDDDDDDDNSDDGSEAVGLLSDRGSASFRSDSFDARHFYTPMVPSGLRRDYEYRLHRSRFRRSITFSRELAVKSVQKVIYYVDNALSARRKMSGWSRLEH</sequence>
<proteinExistence type="predicted"/>
<feature type="region of interest" description="Disordered" evidence="1">
    <location>
        <begin position="21"/>
        <end position="79"/>
    </location>
</feature>
<feature type="compositionally biased region" description="Acidic residues" evidence="1">
    <location>
        <begin position="253"/>
        <end position="269"/>
    </location>
</feature>
<dbReference type="HOGENOM" id="CLU_773955_0_0_1"/>
<organism evidence="2 3">
    <name type="scientific">Cladophialophora psammophila CBS 110553</name>
    <dbReference type="NCBI Taxonomy" id="1182543"/>
    <lineage>
        <taxon>Eukaryota</taxon>
        <taxon>Fungi</taxon>
        <taxon>Dikarya</taxon>
        <taxon>Ascomycota</taxon>
        <taxon>Pezizomycotina</taxon>
        <taxon>Eurotiomycetes</taxon>
        <taxon>Chaetothyriomycetidae</taxon>
        <taxon>Chaetothyriales</taxon>
        <taxon>Herpotrichiellaceae</taxon>
        <taxon>Cladophialophora</taxon>
    </lineage>
</organism>
<name>W9XDP8_9EURO</name>
<feature type="compositionally biased region" description="Acidic residues" evidence="1">
    <location>
        <begin position="46"/>
        <end position="57"/>
    </location>
</feature>